<dbReference type="Gene3D" id="1.25.40.10">
    <property type="entry name" value="Tetratricopeptide repeat domain"/>
    <property type="match status" value="1"/>
</dbReference>
<organism evidence="2 3">
    <name type="scientific">Flavobacterium arundinis</name>
    <dbReference type="NCBI Taxonomy" id="3139143"/>
    <lineage>
        <taxon>Bacteria</taxon>
        <taxon>Pseudomonadati</taxon>
        <taxon>Bacteroidota</taxon>
        <taxon>Flavobacteriia</taxon>
        <taxon>Flavobacteriales</taxon>
        <taxon>Flavobacteriaceae</taxon>
        <taxon>Flavobacterium</taxon>
    </lineage>
</organism>
<evidence type="ECO:0000313" key="3">
    <source>
        <dbReference type="Proteomes" id="UP001464555"/>
    </source>
</evidence>
<feature type="transmembrane region" description="Helical" evidence="1">
    <location>
        <begin position="6"/>
        <end position="22"/>
    </location>
</feature>
<keyword evidence="1" id="KW-1133">Transmembrane helix</keyword>
<dbReference type="Proteomes" id="UP001464555">
    <property type="component" value="Unassembled WGS sequence"/>
</dbReference>
<dbReference type="SUPFAM" id="SSF48452">
    <property type="entry name" value="TPR-like"/>
    <property type="match status" value="1"/>
</dbReference>
<dbReference type="RefSeq" id="WP_341698087.1">
    <property type="nucleotide sequence ID" value="NZ_JBBYHR010000010.1"/>
</dbReference>
<gene>
    <name evidence="2" type="ORF">AAEO56_16070</name>
</gene>
<dbReference type="InterPro" id="IPR011990">
    <property type="entry name" value="TPR-like_helical_dom_sf"/>
</dbReference>
<reference evidence="2 3" key="1">
    <citation type="submission" date="2024-04" db="EMBL/GenBank/DDBJ databases">
        <title>Flavobacterium sp. DGU11 16S ribosomal RNA gene Genome sequencing and assembly.</title>
        <authorList>
            <person name="Park S."/>
        </authorList>
    </citation>
    <scope>NUCLEOTIDE SEQUENCE [LARGE SCALE GENOMIC DNA]</scope>
    <source>
        <strain evidence="2 3">DGU11</strain>
    </source>
</reference>
<keyword evidence="1" id="KW-0472">Membrane</keyword>
<comment type="caution">
    <text evidence="2">The sequence shown here is derived from an EMBL/GenBank/DDBJ whole genome shotgun (WGS) entry which is preliminary data.</text>
</comment>
<evidence type="ECO:0000256" key="1">
    <source>
        <dbReference type="SAM" id="Phobius"/>
    </source>
</evidence>
<protein>
    <recommendedName>
        <fullName evidence="4">Tetratricopeptide repeat-containing protein</fullName>
    </recommendedName>
</protein>
<sequence length="284" mass="31852">MNYVYIGGGIVVLFIIYSLFAAKKSLKKAPEKLIEARTKFNAGETNAALRTLGEAFVIPLNDHVDAVHKAHLLAVLDLLKQIFAEMNISGAKLIDPLYDKLSNSVNATVVLNEGNYKPLQDFFDETDSDAKLVKYLKESVFGGEIGVTSSASESSSFPETSSRTTPFINTAGKLIMGRKYQDAVNVYKDALTQEWDDTDKAFLHDQLATCYLMNKDLTNAEANYKESIAIKSYFLNNWNYCDFLVYHKRKADAEVQLPKVEAQIGTPSDRKEYNKLLKNYEALK</sequence>
<keyword evidence="1" id="KW-0812">Transmembrane</keyword>
<evidence type="ECO:0000313" key="2">
    <source>
        <dbReference type="EMBL" id="MEL1245790.1"/>
    </source>
</evidence>
<name>A0ABU9I036_9FLAO</name>
<proteinExistence type="predicted"/>
<evidence type="ECO:0008006" key="4">
    <source>
        <dbReference type="Google" id="ProtNLM"/>
    </source>
</evidence>
<dbReference type="EMBL" id="JBBYHR010000010">
    <property type="protein sequence ID" value="MEL1245790.1"/>
    <property type="molecule type" value="Genomic_DNA"/>
</dbReference>
<keyword evidence="3" id="KW-1185">Reference proteome</keyword>
<accession>A0ABU9I036</accession>